<comment type="caution">
    <text evidence="2">The sequence shown here is derived from an EMBL/GenBank/DDBJ whole genome shotgun (WGS) entry which is preliminary data.</text>
</comment>
<proteinExistence type="predicted"/>
<dbReference type="EMBL" id="BMFY01000015">
    <property type="protein sequence ID" value="GGA24424.1"/>
    <property type="molecule type" value="Genomic_DNA"/>
</dbReference>
<sequence length="100" mass="10631">MDSGPLPRAGIACKAAVGRRVQESPWEGIPVRPGRHGRPRIPEETPRRSHDPAALPLAGQRVPGPGDLASLGFDAEWGRSTPTKTGRRGSRPGGAVRGRR</sequence>
<dbReference type="Proteomes" id="UP000616114">
    <property type="component" value="Unassembled WGS sequence"/>
</dbReference>
<evidence type="ECO:0000256" key="1">
    <source>
        <dbReference type="SAM" id="MobiDB-lite"/>
    </source>
</evidence>
<gene>
    <name evidence="2" type="ORF">GCM10011333_29300</name>
</gene>
<dbReference type="AlphaFoldDB" id="A0A8J2U0B6"/>
<organism evidence="2 3">
    <name type="scientific">Sediminivirga luteola</name>
    <dbReference type="NCBI Taxonomy" id="1774748"/>
    <lineage>
        <taxon>Bacteria</taxon>
        <taxon>Bacillati</taxon>
        <taxon>Actinomycetota</taxon>
        <taxon>Actinomycetes</taxon>
        <taxon>Micrococcales</taxon>
        <taxon>Brevibacteriaceae</taxon>
        <taxon>Sediminivirga</taxon>
    </lineage>
</organism>
<accession>A0A8J2U0B6</accession>
<evidence type="ECO:0000313" key="3">
    <source>
        <dbReference type="Proteomes" id="UP000616114"/>
    </source>
</evidence>
<reference evidence="2" key="2">
    <citation type="submission" date="2020-09" db="EMBL/GenBank/DDBJ databases">
        <authorList>
            <person name="Sun Q."/>
            <person name="Zhou Y."/>
        </authorList>
    </citation>
    <scope>NUCLEOTIDE SEQUENCE</scope>
    <source>
        <strain evidence="2">CGMCC 1.12785</strain>
    </source>
</reference>
<protein>
    <submittedName>
        <fullName evidence="2">Uncharacterized protein</fullName>
    </submittedName>
</protein>
<feature type="compositionally biased region" description="Gly residues" evidence="1">
    <location>
        <begin position="91"/>
        <end position="100"/>
    </location>
</feature>
<evidence type="ECO:0000313" key="2">
    <source>
        <dbReference type="EMBL" id="GGA24424.1"/>
    </source>
</evidence>
<reference evidence="2" key="1">
    <citation type="journal article" date="2014" name="Int. J. Syst. Evol. Microbiol.">
        <title>Complete genome sequence of Corynebacterium casei LMG S-19264T (=DSM 44701T), isolated from a smear-ripened cheese.</title>
        <authorList>
            <consortium name="US DOE Joint Genome Institute (JGI-PGF)"/>
            <person name="Walter F."/>
            <person name="Albersmeier A."/>
            <person name="Kalinowski J."/>
            <person name="Ruckert C."/>
        </authorList>
    </citation>
    <scope>NUCLEOTIDE SEQUENCE</scope>
    <source>
        <strain evidence="2">CGMCC 1.12785</strain>
    </source>
</reference>
<keyword evidence="3" id="KW-1185">Reference proteome</keyword>
<feature type="region of interest" description="Disordered" evidence="1">
    <location>
        <begin position="17"/>
        <end position="100"/>
    </location>
</feature>
<name>A0A8J2U0B6_9MICO</name>
<feature type="compositionally biased region" description="Basic and acidic residues" evidence="1">
    <location>
        <begin position="40"/>
        <end position="51"/>
    </location>
</feature>